<dbReference type="RefSeq" id="XP_070884794.1">
    <property type="nucleotide sequence ID" value="XM_071024861.1"/>
</dbReference>
<name>A0ABR4LMQ2_9EURO</name>
<keyword evidence="2" id="KW-1133">Transmembrane helix</keyword>
<proteinExistence type="predicted"/>
<evidence type="ECO:0000256" key="2">
    <source>
        <dbReference type="SAM" id="Phobius"/>
    </source>
</evidence>
<organism evidence="3 4">
    <name type="scientific">Aspergillus lucknowensis</name>
    <dbReference type="NCBI Taxonomy" id="176173"/>
    <lineage>
        <taxon>Eukaryota</taxon>
        <taxon>Fungi</taxon>
        <taxon>Dikarya</taxon>
        <taxon>Ascomycota</taxon>
        <taxon>Pezizomycotina</taxon>
        <taxon>Eurotiomycetes</taxon>
        <taxon>Eurotiomycetidae</taxon>
        <taxon>Eurotiales</taxon>
        <taxon>Aspergillaceae</taxon>
        <taxon>Aspergillus</taxon>
        <taxon>Aspergillus subgen. Nidulantes</taxon>
    </lineage>
</organism>
<evidence type="ECO:0000256" key="1">
    <source>
        <dbReference type="SAM" id="MobiDB-lite"/>
    </source>
</evidence>
<gene>
    <name evidence="3" type="ORF">BJX67DRAFT_156416</name>
</gene>
<protein>
    <submittedName>
        <fullName evidence="3">Uncharacterized protein</fullName>
    </submittedName>
</protein>
<dbReference type="GeneID" id="98139933"/>
<comment type="caution">
    <text evidence="3">The sequence shown here is derived from an EMBL/GenBank/DDBJ whole genome shotgun (WGS) entry which is preliminary data.</text>
</comment>
<evidence type="ECO:0000313" key="4">
    <source>
        <dbReference type="Proteomes" id="UP001610432"/>
    </source>
</evidence>
<dbReference type="EMBL" id="JBFXLQ010000029">
    <property type="protein sequence ID" value="KAL2865815.1"/>
    <property type="molecule type" value="Genomic_DNA"/>
</dbReference>
<feature type="region of interest" description="Disordered" evidence="1">
    <location>
        <begin position="1"/>
        <end position="45"/>
    </location>
</feature>
<keyword evidence="4" id="KW-1185">Reference proteome</keyword>
<evidence type="ECO:0000313" key="3">
    <source>
        <dbReference type="EMBL" id="KAL2865815.1"/>
    </source>
</evidence>
<accession>A0ABR4LMQ2</accession>
<keyword evidence="2" id="KW-0812">Transmembrane</keyword>
<sequence>MRNSPNLRRPIRRGECDEMEKRAPGQNTGSSLARKQRLDSKSAAPPGPCGYLCSSICVFFPPPASQPTITYCAANPIPPPSSAVVVFPVFCLSPQPWRKEFHLPSSIPSSQLYLLRLLSVVPNFVAIHLVVAATLTSLNS</sequence>
<reference evidence="3 4" key="1">
    <citation type="submission" date="2024-07" db="EMBL/GenBank/DDBJ databases">
        <title>Section-level genome sequencing and comparative genomics of Aspergillus sections Usti and Cavernicolus.</title>
        <authorList>
            <consortium name="Lawrence Berkeley National Laboratory"/>
            <person name="Nybo J.L."/>
            <person name="Vesth T.C."/>
            <person name="Theobald S."/>
            <person name="Frisvad J.C."/>
            <person name="Larsen T.O."/>
            <person name="Kjaerboelling I."/>
            <person name="Rothschild-Mancinelli K."/>
            <person name="Lyhne E.K."/>
            <person name="Kogle M.E."/>
            <person name="Barry K."/>
            <person name="Clum A."/>
            <person name="Na H."/>
            <person name="Ledsgaard L."/>
            <person name="Lin J."/>
            <person name="Lipzen A."/>
            <person name="Kuo A."/>
            <person name="Riley R."/>
            <person name="Mondo S."/>
            <person name="Labutti K."/>
            <person name="Haridas S."/>
            <person name="Pangalinan J."/>
            <person name="Salamov A.A."/>
            <person name="Simmons B.A."/>
            <person name="Magnuson J.K."/>
            <person name="Chen J."/>
            <person name="Drula E."/>
            <person name="Henrissat B."/>
            <person name="Wiebenga A."/>
            <person name="Lubbers R.J."/>
            <person name="Gomes A.C."/>
            <person name="Macurrencykelacurrency M.R."/>
            <person name="Stajich J."/>
            <person name="Grigoriev I.V."/>
            <person name="Mortensen U.H."/>
            <person name="De Vries R.P."/>
            <person name="Baker S.E."/>
            <person name="Andersen M.R."/>
        </authorList>
    </citation>
    <scope>NUCLEOTIDE SEQUENCE [LARGE SCALE GENOMIC DNA]</scope>
    <source>
        <strain evidence="3 4">CBS 449.75</strain>
    </source>
</reference>
<feature type="transmembrane region" description="Helical" evidence="2">
    <location>
        <begin position="113"/>
        <end position="135"/>
    </location>
</feature>
<feature type="compositionally biased region" description="Basic and acidic residues" evidence="1">
    <location>
        <begin position="12"/>
        <end position="23"/>
    </location>
</feature>
<dbReference type="Proteomes" id="UP001610432">
    <property type="component" value="Unassembled WGS sequence"/>
</dbReference>
<keyword evidence="2" id="KW-0472">Membrane</keyword>